<organism evidence="1">
    <name type="scientific">Schistocephalus solidus</name>
    <name type="common">Tapeworm</name>
    <dbReference type="NCBI Taxonomy" id="70667"/>
    <lineage>
        <taxon>Eukaryota</taxon>
        <taxon>Metazoa</taxon>
        <taxon>Spiralia</taxon>
        <taxon>Lophotrochozoa</taxon>
        <taxon>Platyhelminthes</taxon>
        <taxon>Cestoda</taxon>
        <taxon>Eucestoda</taxon>
        <taxon>Diphyllobothriidea</taxon>
        <taxon>Diphyllobothriidae</taxon>
        <taxon>Schistocephalus</taxon>
    </lineage>
</organism>
<evidence type="ECO:0000313" key="1">
    <source>
        <dbReference type="EMBL" id="JAP61298.1"/>
    </source>
</evidence>
<proteinExistence type="predicted"/>
<dbReference type="EMBL" id="GEEE01001927">
    <property type="protein sequence ID" value="JAP61298.1"/>
    <property type="molecule type" value="Transcribed_RNA"/>
</dbReference>
<reference evidence="1" key="1">
    <citation type="submission" date="2016-01" db="EMBL/GenBank/DDBJ databases">
        <title>Reference transcriptome for the parasite Schistocephalus solidus: insights into the molecular evolution of parasitism.</title>
        <authorList>
            <person name="Hebert F.O."/>
            <person name="Grambauer S."/>
            <person name="Barber I."/>
            <person name="Landry C.R."/>
            <person name="Aubin-Horth N."/>
        </authorList>
    </citation>
    <scope>NUCLEOTIDE SEQUENCE</scope>
</reference>
<protein>
    <submittedName>
        <fullName evidence="1">Uncharacterized protein</fullName>
    </submittedName>
</protein>
<gene>
    <name evidence="1" type="ORF">TR144026</name>
</gene>
<sequence>MIEEVIWCNLVPTITKSIKTQRTILRRIAALLNTRDQKFQSKDVRSALPVYFQTTFRHHMSHRITHLSLSINPTVKFADIGNTEQTSICVPMLVRHAFH</sequence>
<accession>A0A0V0J6M8</accession>
<name>A0A0V0J6M8_SCHSO</name>
<dbReference type="AlphaFoldDB" id="A0A0V0J6M8"/>